<keyword evidence="2" id="KW-1185">Reference proteome</keyword>
<comment type="caution">
    <text evidence="1">The sequence shown here is derived from an EMBL/GenBank/DDBJ whole genome shotgun (WGS) entry which is preliminary data.</text>
</comment>
<evidence type="ECO:0000313" key="1">
    <source>
        <dbReference type="EMBL" id="CAG8523968.1"/>
    </source>
</evidence>
<gene>
    <name evidence="1" type="ORF">ACOLOM_LOCUS3781</name>
</gene>
<name>A0ACA9LFN7_9GLOM</name>
<dbReference type="Proteomes" id="UP000789525">
    <property type="component" value="Unassembled WGS sequence"/>
</dbReference>
<accession>A0ACA9LFN7</accession>
<proteinExistence type="predicted"/>
<reference evidence="1" key="1">
    <citation type="submission" date="2021-06" db="EMBL/GenBank/DDBJ databases">
        <authorList>
            <person name="Kallberg Y."/>
            <person name="Tangrot J."/>
            <person name="Rosling A."/>
        </authorList>
    </citation>
    <scope>NUCLEOTIDE SEQUENCE</scope>
    <source>
        <strain evidence="1">CL356</strain>
    </source>
</reference>
<protein>
    <submittedName>
        <fullName evidence="1">14803_t:CDS:1</fullName>
    </submittedName>
</protein>
<evidence type="ECO:0000313" key="2">
    <source>
        <dbReference type="Proteomes" id="UP000789525"/>
    </source>
</evidence>
<organism evidence="1 2">
    <name type="scientific">Acaulospora colombiana</name>
    <dbReference type="NCBI Taxonomy" id="27376"/>
    <lineage>
        <taxon>Eukaryota</taxon>
        <taxon>Fungi</taxon>
        <taxon>Fungi incertae sedis</taxon>
        <taxon>Mucoromycota</taxon>
        <taxon>Glomeromycotina</taxon>
        <taxon>Glomeromycetes</taxon>
        <taxon>Diversisporales</taxon>
        <taxon>Acaulosporaceae</taxon>
        <taxon>Acaulospora</taxon>
    </lineage>
</organism>
<dbReference type="EMBL" id="CAJVPT010005798">
    <property type="protein sequence ID" value="CAG8523968.1"/>
    <property type="molecule type" value="Genomic_DNA"/>
</dbReference>
<sequence length="1240" mass="136825">MSKQPPKQRTLEFFLSKPKQSQSSSTQPAKSTPSAASDKSQLAASGSKDGKSGVSNTQSASNANVKEVSSTSSERWRTQLNSSTSVHNSKERSTSPVTPYGFSSSRSVASDARSVASNASRETPPTSEIMDPMEEDEEEDFQPVNEEEDLPAKKGSNITKKALSTSTSEKAKENVKATSRPTKRRKTSDYDDDFVVPDDEEEDEPFLVDLDASDEDIGTSRLTKGKKASKSTESLDFIDDDDDDVVPSKGKGKSKGRPSISHAASSSASTGGLGILTAAEQRMQAQKQEKSEAEKPYDFLQEVKDVGPSLLFCLSTDLNHTMQKDGKRPGEEGYDPRTLYIPKGAWGKFTPFEVQFWEIKQNHYDTKGKFYELYEDDARIGHQIFDLKLTSRVKMSMVGVPEMSFDFWANKFLARGYKVGKVEQAETSIGAEMRTAADSKGKTAKADKLVKRVLNKVFTNGTLMDGEYLNDEEAGHCVSLREQGDNKFGLAILDSSTSEFKLSSFEDDPCRTKLETLLRQLRPKEVIISKGNLSISTNRLLKNILPGTCTWTSLRSVEGYDYQTTLKELGNLYPAEGDIDNEDAIAALPEAIQYLRTLNIDSALLSAKNFDIYDPMRKGQGLVLMNSDGSDDGTLLKLIGRCVTPFGEYVQGTNKYSTDSSKENVSIFTYASRLASQTWYRLDAVEEIMAHDTFSADFFNLVKGVPDLERIVSRIHAGTCKVKDFLKVLDVRHSLQSTACSNPPQSFKKINNGLAELADTASTFETSSIAGLLRSTEDLKPYLKKVKKMFKPPPEDSFEMVPEPGINEDYDAVAEEMREIEGELEERLKKLSKTTGATGLKDIYMVQVNASDKKKVPKDWQKHNETKAKSRYNVPELGTLIRKLKEARENEKTAIKAFTAQLFAAFDEDRDVWLRAIRVTAELDCLIGLAKASSAIGTPSCRPQFVESDEAFVEFTELRHPSIAMTLGAKESKDFIANDVALGSAKPRIMLLTGPNMAGKSTLMRQTCVGVIMAQMGMYVPASSAKLSPVDAILTRMGAYDNMFSNSSTFKVELDECCKIIREATPKSLVILDELGRGTSTFDGIAIASAVLHHLSTHTLALSCFATHYSSLTNDYDYHPNIRTMHMATAFDDDRRELIWLYKLVEGVAPSSFGTHVASLAGVPEDVVKRADVVSNDFARQFAARLAGRTVGRVPVSAQADLAYLAKLVQGTLKLDDNQVRKRETLKILKTAATRYGTMA</sequence>